<accession>A0A1H7IU30</accession>
<dbReference type="OrthoDB" id="8564197at2"/>
<dbReference type="EMBL" id="FOBH01000002">
    <property type="protein sequence ID" value="SEK64295.1"/>
    <property type="molecule type" value="Genomic_DNA"/>
</dbReference>
<keyword evidence="2" id="KW-1185">Reference proteome</keyword>
<name>A0A1H7IU30_9PROT</name>
<organism evidence="1 2">
    <name type="scientific">Nitrosovibrio tenuis</name>
    <dbReference type="NCBI Taxonomy" id="1233"/>
    <lineage>
        <taxon>Bacteria</taxon>
        <taxon>Pseudomonadati</taxon>
        <taxon>Pseudomonadota</taxon>
        <taxon>Betaproteobacteria</taxon>
        <taxon>Nitrosomonadales</taxon>
        <taxon>Nitrosomonadaceae</taxon>
        <taxon>Nitrosovibrio</taxon>
    </lineage>
</organism>
<sequence>MPQVKYIGATVKTDSINGIGLRWHPGQVRNVTAEVAERLFIYTDTWLGMRDEQPVEAEPIGLAHMQKPVEEPLPVFDFHGMGKDALVTFAQREYNERLDKRLSETTLRHKVIALFGKHQAEAE</sequence>
<dbReference type="AlphaFoldDB" id="A0A1H7IU30"/>
<proteinExistence type="predicted"/>
<evidence type="ECO:0000313" key="1">
    <source>
        <dbReference type="EMBL" id="SEK64295.1"/>
    </source>
</evidence>
<reference evidence="1 2" key="1">
    <citation type="submission" date="2016-10" db="EMBL/GenBank/DDBJ databases">
        <authorList>
            <person name="de Groot N.N."/>
        </authorList>
    </citation>
    <scope>NUCLEOTIDE SEQUENCE [LARGE SCALE GENOMIC DNA]</scope>
    <source>
        <strain evidence="1 2">Nv1</strain>
    </source>
</reference>
<dbReference type="STRING" id="1233.SAMN05216387_102252"/>
<gene>
    <name evidence="1" type="ORF">SAMN05216387_102252</name>
</gene>
<dbReference type="Proteomes" id="UP000198620">
    <property type="component" value="Unassembled WGS sequence"/>
</dbReference>
<evidence type="ECO:0000313" key="2">
    <source>
        <dbReference type="Proteomes" id="UP000198620"/>
    </source>
</evidence>
<protein>
    <submittedName>
        <fullName evidence="1">Uncharacterized protein</fullName>
    </submittedName>
</protein>
<dbReference type="RefSeq" id="WP_090827306.1">
    <property type="nucleotide sequence ID" value="NZ_FOBH01000002.1"/>
</dbReference>